<dbReference type="PANTHER" id="PTHR10362">
    <property type="entry name" value="HISTIDINE AMMONIA-LYASE"/>
    <property type="match status" value="1"/>
</dbReference>
<evidence type="ECO:0000313" key="4">
    <source>
        <dbReference type="Proteomes" id="UP000006078"/>
    </source>
</evidence>
<dbReference type="RefSeq" id="WP_004600728.1">
    <property type="nucleotide sequence ID" value="NZ_HF541866.1"/>
</dbReference>
<dbReference type="EMBL" id="AHAE01000037">
    <property type="protein sequence ID" value="EJZ82223.1"/>
    <property type="molecule type" value="Genomic_DNA"/>
</dbReference>
<keyword evidence="4" id="KW-1185">Reference proteome</keyword>
<reference evidence="3 4" key="2">
    <citation type="submission" date="2012-08" db="EMBL/GenBank/DDBJ databases">
        <title>The Genome Sequence of Turicella otitidis ATCC 51513.</title>
        <authorList>
            <consortium name="The Broad Institute Genome Sequencing Platform"/>
            <person name="Earl A."/>
            <person name="Ward D."/>
            <person name="Feldgarden M."/>
            <person name="Gevers D."/>
            <person name="Huys G."/>
            <person name="Walker B."/>
            <person name="Young S.K."/>
            <person name="Zeng Q."/>
            <person name="Gargeya S."/>
            <person name="Fitzgerald M."/>
            <person name="Haas B."/>
            <person name="Abouelleil A."/>
            <person name="Alvarado L."/>
            <person name="Arachchi H.M."/>
            <person name="Berlin A.M."/>
            <person name="Chapman S.B."/>
            <person name="Goldberg J."/>
            <person name="Griggs A."/>
            <person name="Gujja S."/>
            <person name="Hansen M."/>
            <person name="Howarth C."/>
            <person name="Imamovic A."/>
            <person name="Larimer J."/>
            <person name="McCowen C."/>
            <person name="Montmayeur A."/>
            <person name="Murphy C."/>
            <person name="Neiman D."/>
            <person name="Pearson M."/>
            <person name="Priest M."/>
            <person name="Roberts A."/>
            <person name="Saif S."/>
            <person name="Shea T."/>
            <person name="Sisk P."/>
            <person name="Sykes S."/>
            <person name="Wortman J."/>
            <person name="Nusbaum C."/>
            <person name="Birren B."/>
        </authorList>
    </citation>
    <scope>NUCLEOTIDE SEQUENCE [LARGE SCALE GENOMIC DNA]</scope>
    <source>
        <strain evidence="3 4">ATCC 51513</strain>
    </source>
</reference>
<dbReference type="Gene3D" id="1.20.200.10">
    <property type="entry name" value="Fumarase/aspartase (Central domain)"/>
    <property type="match status" value="1"/>
</dbReference>
<dbReference type="InterPro" id="IPR008948">
    <property type="entry name" value="L-Aspartase-like"/>
</dbReference>
<dbReference type="EMBL" id="CAJZ01000101">
    <property type="protein sequence ID" value="CCI83411.1"/>
    <property type="molecule type" value="Genomic_DNA"/>
</dbReference>
<dbReference type="AlphaFoldDB" id="I7JW01"/>
<evidence type="ECO:0000313" key="5">
    <source>
        <dbReference type="Proteomes" id="UP000011016"/>
    </source>
</evidence>
<sequence length="529" mass="55825">MTTTQRAREALLELGSREATPCDVERIAARGTPVALSAEAYRRIDDARGLVDALVNSDTPAYGVTRGLGPLRDQPIPKGLQELFQEFVFTSHNAGTGRLLDRIEARAVMATRLAVMARGNSGGSRTLIDSLAALLNAGITPAIPEVGSVGSADLAQLAAVGSVIVGHGRVLGDGGGVVPAAEALVRAGLAPARLGAKDGHALVVGNAGSVGIGCLAAGQLSTLIREADLAAASSIDALSFNTGVFDKEVVEARAHPGQIRAGERMRALFSGGALGDGEVRPASLQDPLSFRTIPQVHGVLLEQLSQLNEVLTVELNSRPENPYIDLARGRMVSNGNFSALRLTLALEQARVALAHLMILSERRISVLISRLRTERPLSEQLAGYARNDRPIVPPVLSNIAATLSVRGQHLANPISLYTAVVGDGVEDHNSQAYSAARRLREAVDLAGQLFAIELLAAVGVAALDPEVYHRRRGPRLAGLLGRAARIYYQYDPTGETQMQLDALQDLLAEEAARRDGRCQPGPRGDSSTT</sequence>
<name>I7JW01_9CORY</name>
<organism evidence="2 5">
    <name type="scientific">Corynebacterium otitidis ATCC 51513</name>
    <dbReference type="NCBI Taxonomy" id="883169"/>
    <lineage>
        <taxon>Bacteria</taxon>
        <taxon>Bacillati</taxon>
        <taxon>Actinomycetota</taxon>
        <taxon>Actinomycetes</taxon>
        <taxon>Mycobacteriales</taxon>
        <taxon>Corynebacteriaceae</taxon>
        <taxon>Corynebacterium</taxon>
    </lineage>
</organism>
<reference evidence="2 5" key="1">
    <citation type="journal article" date="2012" name="J. Bacteriol.">
        <title>Draft Genome Sequence of Turicella otitidis ATCC 51513, Isolated from Middle Ear Fluid from a Child with Otitis Media.</title>
        <authorList>
            <person name="Brinkrolf K."/>
            <person name="Schneider J."/>
            <person name="Knecht M."/>
            <person name="Ruckert C."/>
            <person name="Tauch A."/>
        </authorList>
    </citation>
    <scope>NUCLEOTIDE SEQUENCE [LARGE SCALE GENOMIC DNA]</scope>
    <source>
        <strain evidence="2 5">ATCC 51513</strain>
    </source>
</reference>
<gene>
    <name evidence="2" type="primary">hutH2</name>
    <name evidence="2" type="ORF">BN46_0675</name>
    <name evidence="3" type="ORF">HMPREF9719_00838</name>
</gene>
<evidence type="ECO:0000313" key="3">
    <source>
        <dbReference type="EMBL" id="EJZ82223.1"/>
    </source>
</evidence>
<dbReference type="SUPFAM" id="SSF48557">
    <property type="entry name" value="L-aspartase-like"/>
    <property type="match status" value="1"/>
</dbReference>
<dbReference type="OrthoDB" id="9806955at2"/>
<keyword evidence="1 2" id="KW-0456">Lyase</keyword>
<dbReference type="Pfam" id="PF00221">
    <property type="entry name" value="Lyase_aromatic"/>
    <property type="match status" value="1"/>
</dbReference>
<dbReference type="Proteomes" id="UP000006078">
    <property type="component" value="Unassembled WGS sequence"/>
</dbReference>
<dbReference type="InterPro" id="IPR001106">
    <property type="entry name" value="Aromatic_Lyase"/>
</dbReference>
<accession>I7JW01</accession>
<dbReference type="Proteomes" id="UP000011016">
    <property type="component" value="Unassembled WGS sequence"/>
</dbReference>
<dbReference type="InterPro" id="IPR024083">
    <property type="entry name" value="Fumarase/histidase_N"/>
</dbReference>
<protein>
    <submittedName>
        <fullName evidence="2">Histidine ammonia-lyase</fullName>
        <ecNumber evidence="2">4.3.1.3</ecNumber>
    </submittedName>
</protein>
<dbReference type="CDD" id="cd00332">
    <property type="entry name" value="PAL-HAL"/>
    <property type="match status" value="1"/>
</dbReference>
<dbReference type="EC" id="4.3.1.3" evidence="2"/>
<proteinExistence type="predicted"/>
<dbReference type="GO" id="GO:0004397">
    <property type="term" value="F:histidine ammonia-lyase activity"/>
    <property type="evidence" value="ECO:0007669"/>
    <property type="project" value="UniProtKB-EC"/>
</dbReference>
<dbReference type="HOGENOM" id="CLU_014801_4_2_11"/>
<evidence type="ECO:0000313" key="2">
    <source>
        <dbReference type="EMBL" id="CCI83411.1"/>
    </source>
</evidence>
<dbReference type="eggNOG" id="COG2986">
    <property type="taxonomic scope" value="Bacteria"/>
</dbReference>
<dbReference type="Gene3D" id="1.10.275.10">
    <property type="entry name" value="Fumarase/aspartase (N-terminal domain)"/>
    <property type="match status" value="1"/>
</dbReference>
<evidence type="ECO:0000256" key="1">
    <source>
        <dbReference type="ARBA" id="ARBA00023239"/>
    </source>
</evidence>
<comment type="caution">
    <text evidence="2">The sequence shown here is derived from an EMBL/GenBank/DDBJ whole genome shotgun (WGS) entry which is preliminary data.</text>
</comment>